<reference evidence="1 2" key="1">
    <citation type="journal article" date="2018" name="Evol. Lett.">
        <title>Horizontal gene cluster transfer increased hallucinogenic mushroom diversity.</title>
        <authorList>
            <person name="Reynolds H.T."/>
            <person name="Vijayakumar V."/>
            <person name="Gluck-Thaler E."/>
            <person name="Korotkin H.B."/>
            <person name="Matheny P.B."/>
            <person name="Slot J.C."/>
        </authorList>
    </citation>
    <scope>NUCLEOTIDE SEQUENCE [LARGE SCALE GENOMIC DNA]</scope>
    <source>
        <strain evidence="1 2">2631</strain>
    </source>
</reference>
<organism evidence="1 2">
    <name type="scientific">Psilocybe cyanescens</name>
    <dbReference type="NCBI Taxonomy" id="93625"/>
    <lineage>
        <taxon>Eukaryota</taxon>
        <taxon>Fungi</taxon>
        <taxon>Dikarya</taxon>
        <taxon>Basidiomycota</taxon>
        <taxon>Agaricomycotina</taxon>
        <taxon>Agaricomycetes</taxon>
        <taxon>Agaricomycetidae</taxon>
        <taxon>Agaricales</taxon>
        <taxon>Agaricineae</taxon>
        <taxon>Strophariaceae</taxon>
        <taxon>Psilocybe</taxon>
    </lineage>
</organism>
<dbReference type="AlphaFoldDB" id="A0A409X032"/>
<accession>A0A409X032</accession>
<name>A0A409X032_PSICY</name>
<dbReference type="OrthoDB" id="2364174at2759"/>
<evidence type="ECO:0000313" key="2">
    <source>
        <dbReference type="Proteomes" id="UP000283269"/>
    </source>
</evidence>
<dbReference type="EMBL" id="NHYD01002926">
    <property type="protein sequence ID" value="PPQ84120.1"/>
    <property type="molecule type" value="Genomic_DNA"/>
</dbReference>
<dbReference type="InParanoid" id="A0A409X032"/>
<keyword evidence="2" id="KW-1185">Reference proteome</keyword>
<proteinExistence type="predicted"/>
<sequence length="298" mass="33291">MPRKPAFTPKPPVEKLPLAVRKNLRDNYESKKDDYESDINDVLGFALAINIDVNAVWAYGESLSAEQAGSTFTGYIDGFINGIKAFVDKYGDLGKEYFQNAVSEAQLTVTVNELGDGAPTIDADVKDGVFRILFNQGRLGYNQSWLSDAIGPAIDNAPHEGFGLFAQHSINTSYQEEIEEVQEDIGKIINMSDVVLEPNFEENYAALLEKKEDKDWQKNFGEVTLLYFNQGFDKDDMLQEGLAETLASQTFKIRVVEKTKNGSANEIVLEDGVCYIQTYPARWYYNLSQVGSGLVDML</sequence>
<gene>
    <name evidence="1" type="ORF">CVT25_003333</name>
</gene>
<comment type="caution">
    <text evidence="1">The sequence shown here is derived from an EMBL/GenBank/DDBJ whole genome shotgun (WGS) entry which is preliminary data.</text>
</comment>
<protein>
    <submittedName>
        <fullName evidence="1">Uncharacterized protein</fullName>
    </submittedName>
</protein>
<evidence type="ECO:0000313" key="1">
    <source>
        <dbReference type="EMBL" id="PPQ84120.1"/>
    </source>
</evidence>
<dbReference type="Proteomes" id="UP000283269">
    <property type="component" value="Unassembled WGS sequence"/>
</dbReference>